<evidence type="ECO:0000259" key="1">
    <source>
        <dbReference type="PROSITE" id="PS50914"/>
    </source>
</evidence>
<feature type="domain" description="BON" evidence="1">
    <location>
        <begin position="118"/>
        <end position="186"/>
    </location>
</feature>
<reference evidence="3" key="1">
    <citation type="journal article" date="2019" name="Int. J. Syst. Evol. Microbiol.">
        <title>The Global Catalogue of Microorganisms (GCM) 10K type strain sequencing project: providing services to taxonomists for standard genome sequencing and annotation.</title>
        <authorList>
            <consortium name="The Broad Institute Genomics Platform"/>
            <consortium name="The Broad Institute Genome Sequencing Center for Infectious Disease"/>
            <person name="Wu L."/>
            <person name="Ma J."/>
        </authorList>
    </citation>
    <scope>NUCLEOTIDE SEQUENCE [LARGE SCALE GENOMIC DNA]</scope>
    <source>
        <strain evidence="3">CECT 8472</strain>
    </source>
</reference>
<feature type="domain" description="BON" evidence="1">
    <location>
        <begin position="41"/>
        <end position="109"/>
    </location>
</feature>
<keyword evidence="3" id="KW-1185">Reference proteome</keyword>
<dbReference type="InterPro" id="IPR007055">
    <property type="entry name" value="BON_dom"/>
</dbReference>
<dbReference type="Pfam" id="PF04972">
    <property type="entry name" value="BON"/>
    <property type="match status" value="2"/>
</dbReference>
<organism evidence="2 3">
    <name type="scientific">Fodinicurvata halophila</name>
    <dbReference type="NCBI Taxonomy" id="1419723"/>
    <lineage>
        <taxon>Bacteria</taxon>
        <taxon>Pseudomonadati</taxon>
        <taxon>Pseudomonadota</taxon>
        <taxon>Alphaproteobacteria</taxon>
        <taxon>Rhodospirillales</taxon>
        <taxon>Rhodovibrionaceae</taxon>
        <taxon>Fodinicurvata</taxon>
    </lineage>
</organism>
<dbReference type="InterPro" id="IPR051686">
    <property type="entry name" value="Lipoprotein_DolP"/>
</dbReference>
<comment type="caution">
    <text evidence="2">The sequence shown here is derived from an EMBL/GenBank/DDBJ whole genome shotgun (WGS) entry which is preliminary data.</text>
</comment>
<evidence type="ECO:0000313" key="3">
    <source>
        <dbReference type="Proteomes" id="UP001595799"/>
    </source>
</evidence>
<name>A0ABV8UNE2_9PROT</name>
<dbReference type="PROSITE" id="PS50914">
    <property type="entry name" value="BON"/>
    <property type="match status" value="2"/>
</dbReference>
<proteinExistence type="predicted"/>
<dbReference type="RefSeq" id="WP_382422718.1">
    <property type="nucleotide sequence ID" value="NZ_JBHSCW010000007.1"/>
</dbReference>
<sequence length="190" mass="20894">MLLLMLCVAATGCTRTGMVVGAAATGGVAASKDKGFATAADDTRIRFQLNTLLLQEGFDIYTSVHLQVEEGRVLLSGSVPTPEDKVQIFRLAWRPEGVNEVIDELQVEDSSGLSDAALDHWINLRLDGLLLFDVEVKDINYSTEVVNQKVYLIGVARSQDELERVVAHAKSVPYVREVTEYVRLLDQEDG</sequence>
<dbReference type="PANTHER" id="PTHR34606">
    <property type="entry name" value="BON DOMAIN-CONTAINING PROTEIN"/>
    <property type="match status" value="1"/>
</dbReference>
<dbReference type="Proteomes" id="UP001595799">
    <property type="component" value="Unassembled WGS sequence"/>
</dbReference>
<gene>
    <name evidence="2" type="ORF">ACFOW6_12535</name>
</gene>
<evidence type="ECO:0000313" key="2">
    <source>
        <dbReference type="EMBL" id="MFC4352368.1"/>
    </source>
</evidence>
<dbReference type="EMBL" id="JBHSCW010000007">
    <property type="protein sequence ID" value="MFC4352368.1"/>
    <property type="molecule type" value="Genomic_DNA"/>
</dbReference>
<dbReference type="Gene3D" id="3.40.1520.20">
    <property type="match status" value="1"/>
</dbReference>
<dbReference type="PANTHER" id="PTHR34606:SF15">
    <property type="entry name" value="BON DOMAIN-CONTAINING PROTEIN"/>
    <property type="match status" value="1"/>
</dbReference>
<protein>
    <submittedName>
        <fullName evidence="2">BON domain-containing protein</fullName>
    </submittedName>
</protein>
<accession>A0ABV8UNE2</accession>